<evidence type="ECO:0000313" key="2">
    <source>
        <dbReference type="EMBL" id="SDU32248.1"/>
    </source>
</evidence>
<evidence type="ECO:0000256" key="1">
    <source>
        <dbReference type="SAM" id="MobiDB-lite"/>
    </source>
</evidence>
<organism evidence="2 3">
    <name type="scientific">Pseudomonas orientalis</name>
    <dbReference type="NCBI Taxonomy" id="76758"/>
    <lineage>
        <taxon>Bacteria</taxon>
        <taxon>Pseudomonadati</taxon>
        <taxon>Pseudomonadota</taxon>
        <taxon>Gammaproteobacteria</taxon>
        <taxon>Pseudomonadales</taxon>
        <taxon>Pseudomonadaceae</taxon>
        <taxon>Pseudomonas</taxon>
    </lineage>
</organism>
<keyword evidence="3" id="KW-1185">Reference proteome</keyword>
<reference evidence="2 3" key="1">
    <citation type="submission" date="2016-10" db="EMBL/GenBank/DDBJ databases">
        <authorList>
            <person name="Varghese N."/>
            <person name="Submissions S."/>
        </authorList>
    </citation>
    <scope>NUCLEOTIDE SEQUENCE [LARGE SCALE GENOMIC DNA]</scope>
    <source>
        <strain evidence="2 3">BS2775</strain>
    </source>
</reference>
<dbReference type="EMBL" id="LT629782">
    <property type="protein sequence ID" value="SDU32248.1"/>
    <property type="molecule type" value="Genomic_DNA"/>
</dbReference>
<protein>
    <submittedName>
        <fullName evidence="2">Uncharacterized protein</fullName>
    </submittedName>
</protein>
<feature type="compositionally biased region" description="Low complexity" evidence="1">
    <location>
        <begin position="1"/>
        <end position="29"/>
    </location>
</feature>
<name>A0A8B3Y3E7_9PSED</name>
<gene>
    <name evidence="2" type="ORF">SAMN04490197_4902</name>
</gene>
<dbReference type="Proteomes" id="UP000183653">
    <property type="component" value="Chromosome I"/>
</dbReference>
<sequence length="89" mass="8767">MNVANSPSTAYAPAPAATDQAGAASAVGAQIPPRSTATEPKNNGCMSGCTGPVAASVVNSLAGLATSVIGLLNKQDRCNHSSSRESLPK</sequence>
<proteinExistence type="predicted"/>
<evidence type="ECO:0000313" key="3">
    <source>
        <dbReference type="Proteomes" id="UP000183653"/>
    </source>
</evidence>
<accession>A0A8B3Y3E7</accession>
<feature type="compositionally biased region" description="Polar residues" evidence="1">
    <location>
        <begin position="33"/>
        <end position="45"/>
    </location>
</feature>
<dbReference type="AlphaFoldDB" id="A0A8B3Y3E7"/>
<feature type="region of interest" description="Disordered" evidence="1">
    <location>
        <begin position="1"/>
        <end position="46"/>
    </location>
</feature>